<feature type="compositionally biased region" description="Basic and acidic residues" evidence="2">
    <location>
        <begin position="333"/>
        <end position="351"/>
    </location>
</feature>
<feature type="coiled-coil region" evidence="1">
    <location>
        <begin position="223"/>
        <end position="260"/>
    </location>
</feature>
<dbReference type="AlphaFoldDB" id="A0A9P5XJJ1"/>
<proteinExistence type="predicted"/>
<dbReference type="OrthoDB" id="3258416at2759"/>
<feature type="region of interest" description="Disordered" evidence="2">
    <location>
        <begin position="106"/>
        <end position="190"/>
    </location>
</feature>
<feature type="region of interest" description="Disordered" evidence="2">
    <location>
        <begin position="293"/>
        <end position="366"/>
    </location>
</feature>
<feature type="region of interest" description="Disordered" evidence="2">
    <location>
        <begin position="49"/>
        <end position="75"/>
    </location>
</feature>
<evidence type="ECO:0000313" key="4">
    <source>
        <dbReference type="Proteomes" id="UP000807342"/>
    </source>
</evidence>
<feature type="compositionally biased region" description="Low complexity" evidence="2">
    <location>
        <begin position="60"/>
        <end position="75"/>
    </location>
</feature>
<keyword evidence="4" id="KW-1185">Reference proteome</keyword>
<name>A0A9P5XJJ1_9AGAR</name>
<organism evidence="3 4">
    <name type="scientific">Macrolepiota fuliginosa MF-IS2</name>
    <dbReference type="NCBI Taxonomy" id="1400762"/>
    <lineage>
        <taxon>Eukaryota</taxon>
        <taxon>Fungi</taxon>
        <taxon>Dikarya</taxon>
        <taxon>Basidiomycota</taxon>
        <taxon>Agaricomycotina</taxon>
        <taxon>Agaricomycetes</taxon>
        <taxon>Agaricomycetidae</taxon>
        <taxon>Agaricales</taxon>
        <taxon>Agaricineae</taxon>
        <taxon>Agaricaceae</taxon>
        <taxon>Macrolepiota</taxon>
    </lineage>
</organism>
<protein>
    <submittedName>
        <fullName evidence="3">Uncharacterized protein</fullName>
    </submittedName>
</protein>
<feature type="compositionally biased region" description="Pro residues" evidence="2">
    <location>
        <begin position="450"/>
        <end position="459"/>
    </location>
</feature>
<feature type="region of interest" description="Disordered" evidence="2">
    <location>
        <begin position="382"/>
        <end position="547"/>
    </location>
</feature>
<accession>A0A9P5XJJ1</accession>
<dbReference type="EMBL" id="MU151069">
    <property type="protein sequence ID" value="KAF9452642.1"/>
    <property type="molecule type" value="Genomic_DNA"/>
</dbReference>
<comment type="caution">
    <text evidence="3">The sequence shown here is derived from an EMBL/GenBank/DDBJ whole genome shotgun (WGS) entry which is preliminary data.</text>
</comment>
<evidence type="ECO:0000256" key="2">
    <source>
        <dbReference type="SAM" id="MobiDB-lite"/>
    </source>
</evidence>
<evidence type="ECO:0000313" key="3">
    <source>
        <dbReference type="EMBL" id="KAF9452642.1"/>
    </source>
</evidence>
<sequence>MPTLPSKEELKSMMYRDLQKICKDWGVRANLKSDEMIDLLLEAQSKCTPAPASQLPMQQRSVSTRRSSRPGPSRISSVIIHDIPEELPQKHEDAIKALSTTPDASVLPALAPPTRKKAKELQRRLGVGRPVAAGGTGPRAVTRSTTISHEKKLKGSRSIKQREATIQEEPESQGDLQGTNPSPQPQPVTAIPAGDTVQLVEDENLVDAVAKVPDYQQLLSDIVKPLQDQIETLRAEVRRLQEIEQDVYRLRDIVQRLQEEMEAQKRPLPLNPSTPPTTLNLGLMPSPLITMHPGASPILLGKRPREPSTDESLADGGGNKQEDTLIPVKKRPKLSEEISYDKGKEAARDNLGDFAEPPPARGRIVSTALPRATSFIVYNDPDEEDQILDSPPPNNLLPDYYTSQTSGISGSPRQGRPTSSANAPENQNPFNFSFLPAPSTPGPSLFMPAFPYPEPPQSPTPTGGNLPGSLGNTSERTDVFKSFGLPPPDRAARLPASSDTINPAALSQRDPSIKQRQPSSNEIGAGLGLIPSTSGESVAPSGRDPTAVKKTMYGTELDADTRFGDFGVEGVATGFWAGGRF</sequence>
<keyword evidence="1" id="KW-0175">Coiled coil</keyword>
<gene>
    <name evidence="3" type="ORF">P691DRAFT_721372</name>
</gene>
<evidence type="ECO:0000256" key="1">
    <source>
        <dbReference type="SAM" id="Coils"/>
    </source>
</evidence>
<dbReference type="Proteomes" id="UP000807342">
    <property type="component" value="Unassembled WGS sequence"/>
</dbReference>
<feature type="compositionally biased region" description="Polar residues" evidence="2">
    <location>
        <begin position="401"/>
        <end position="431"/>
    </location>
</feature>
<reference evidence="3" key="1">
    <citation type="submission" date="2020-11" db="EMBL/GenBank/DDBJ databases">
        <authorList>
            <consortium name="DOE Joint Genome Institute"/>
            <person name="Ahrendt S."/>
            <person name="Riley R."/>
            <person name="Andreopoulos W."/>
            <person name="Labutti K."/>
            <person name="Pangilinan J."/>
            <person name="Ruiz-Duenas F.J."/>
            <person name="Barrasa J.M."/>
            <person name="Sanchez-Garcia M."/>
            <person name="Camarero S."/>
            <person name="Miyauchi S."/>
            <person name="Serrano A."/>
            <person name="Linde D."/>
            <person name="Babiker R."/>
            <person name="Drula E."/>
            <person name="Ayuso-Fernandez I."/>
            <person name="Pacheco R."/>
            <person name="Padilla G."/>
            <person name="Ferreira P."/>
            <person name="Barriuso J."/>
            <person name="Kellner H."/>
            <person name="Castanera R."/>
            <person name="Alfaro M."/>
            <person name="Ramirez L."/>
            <person name="Pisabarro A.G."/>
            <person name="Kuo A."/>
            <person name="Tritt A."/>
            <person name="Lipzen A."/>
            <person name="He G."/>
            <person name="Yan M."/>
            <person name="Ng V."/>
            <person name="Cullen D."/>
            <person name="Martin F."/>
            <person name="Rosso M.-N."/>
            <person name="Henrissat B."/>
            <person name="Hibbett D."/>
            <person name="Martinez A.T."/>
            <person name="Grigoriev I.V."/>
        </authorList>
    </citation>
    <scope>NUCLEOTIDE SEQUENCE</scope>
    <source>
        <strain evidence="3">MF-IS2</strain>
    </source>
</reference>